<feature type="binding site" evidence="2">
    <location>
        <position position="216"/>
    </location>
    <ligand>
        <name>Mg(2+)</name>
        <dbReference type="ChEBI" id="CHEBI:18420"/>
    </ligand>
</feature>
<feature type="binding site" evidence="2">
    <location>
        <begin position="203"/>
        <end position="205"/>
    </location>
    <ligand>
        <name>substrate</name>
    </ligand>
</feature>
<dbReference type="GO" id="GO:0045547">
    <property type="term" value="F:ditrans,polycis-polyprenyl diphosphate synthase [(2E,6E)-farnesyl diphosphate specific] activity"/>
    <property type="evidence" value="ECO:0007669"/>
    <property type="project" value="TreeGrafter"/>
</dbReference>
<proteinExistence type="inferred from homology"/>
<protein>
    <recommendedName>
        <fullName evidence="2">Isoprenyl transferase</fullName>
        <ecNumber evidence="2">2.5.1.-</ecNumber>
    </recommendedName>
</protein>
<feature type="binding site" evidence="2">
    <location>
        <position position="82"/>
    </location>
    <ligand>
        <name>substrate</name>
    </ligand>
</feature>
<dbReference type="CDD" id="cd00475">
    <property type="entry name" value="Cis_IPPS"/>
    <property type="match status" value="1"/>
</dbReference>
<feature type="binding site" evidence="2">
    <location>
        <position position="80"/>
    </location>
    <ligand>
        <name>substrate</name>
    </ligand>
</feature>
<dbReference type="HAMAP" id="MF_01139">
    <property type="entry name" value="ISPT"/>
    <property type="match status" value="1"/>
</dbReference>
<dbReference type="PANTHER" id="PTHR10291:SF0">
    <property type="entry name" value="DEHYDRODOLICHYL DIPHOSPHATE SYNTHASE 2"/>
    <property type="match status" value="1"/>
</dbReference>
<dbReference type="Pfam" id="PF01255">
    <property type="entry name" value="Prenyltransf"/>
    <property type="match status" value="1"/>
</dbReference>
<dbReference type="EMBL" id="JACRSU010000001">
    <property type="protein sequence ID" value="MBC8539887.1"/>
    <property type="molecule type" value="Genomic_DNA"/>
</dbReference>
<feature type="binding site" evidence="2">
    <location>
        <position position="31"/>
    </location>
    <ligand>
        <name>Mg(2+)</name>
        <dbReference type="ChEBI" id="CHEBI:18420"/>
    </ligand>
</feature>
<comment type="subunit">
    <text evidence="2">Homodimer.</text>
</comment>
<reference evidence="3" key="1">
    <citation type="submission" date="2020-08" db="EMBL/GenBank/DDBJ databases">
        <title>Genome public.</title>
        <authorList>
            <person name="Liu C."/>
            <person name="Sun Q."/>
        </authorList>
    </citation>
    <scope>NUCLEOTIDE SEQUENCE</scope>
    <source>
        <strain evidence="3">H8</strain>
    </source>
</reference>
<dbReference type="SUPFAM" id="SSF64005">
    <property type="entry name" value="Undecaprenyl diphosphate synthase"/>
    <property type="match status" value="1"/>
</dbReference>
<dbReference type="FunFam" id="3.40.1180.10:FF:000001">
    <property type="entry name" value="(2E,6E)-farnesyl-diphosphate-specific ditrans,polycis-undecaprenyl-diphosphate synthase"/>
    <property type="match status" value="1"/>
</dbReference>
<dbReference type="PANTHER" id="PTHR10291">
    <property type="entry name" value="DEHYDRODOLICHYL DIPHOSPHATE SYNTHASE FAMILY MEMBER"/>
    <property type="match status" value="1"/>
</dbReference>
<comment type="similarity">
    <text evidence="2">Belongs to the UPP synthase family.</text>
</comment>
<keyword evidence="2" id="KW-0479">Metal-binding</keyword>
<dbReference type="GO" id="GO:0016094">
    <property type="term" value="P:polyprenol biosynthetic process"/>
    <property type="evidence" value="ECO:0007669"/>
    <property type="project" value="TreeGrafter"/>
</dbReference>
<feature type="binding site" evidence="2">
    <location>
        <position position="44"/>
    </location>
    <ligand>
        <name>substrate</name>
    </ligand>
</feature>
<dbReference type="NCBIfam" id="TIGR00055">
    <property type="entry name" value="uppS"/>
    <property type="match status" value="1"/>
</dbReference>
<keyword evidence="1 2" id="KW-0808">Transferase</keyword>
<feature type="active site" evidence="2">
    <location>
        <position position="31"/>
    </location>
</feature>
<feature type="binding site" evidence="2">
    <location>
        <begin position="32"/>
        <end position="35"/>
    </location>
    <ligand>
        <name>substrate</name>
    </ligand>
</feature>
<dbReference type="Proteomes" id="UP000611762">
    <property type="component" value="Unassembled WGS sequence"/>
</dbReference>
<dbReference type="EC" id="2.5.1.-" evidence="2"/>
<dbReference type="GO" id="GO:0000287">
    <property type="term" value="F:magnesium ion binding"/>
    <property type="evidence" value="ECO:0007669"/>
    <property type="project" value="UniProtKB-UniRule"/>
</dbReference>
<dbReference type="InterPro" id="IPR036424">
    <property type="entry name" value="UPP_synth-like_sf"/>
</dbReference>
<dbReference type="InterPro" id="IPR001441">
    <property type="entry name" value="UPP_synth-like"/>
</dbReference>
<dbReference type="RefSeq" id="WP_430393564.1">
    <property type="nucleotide sequence ID" value="NZ_JACRSU010000001.1"/>
</dbReference>
<feature type="active site" description="Proton acceptor" evidence="2">
    <location>
        <position position="79"/>
    </location>
</feature>
<dbReference type="Gene3D" id="3.40.1180.10">
    <property type="entry name" value="Decaprenyl diphosphate synthase-like"/>
    <property type="match status" value="1"/>
</dbReference>
<dbReference type="AlphaFoldDB" id="A0A926DLF6"/>
<keyword evidence="2" id="KW-0460">Magnesium</keyword>
<comment type="function">
    <text evidence="2">Catalyzes the condensation of isopentenyl diphosphate (IPP) with allylic pyrophosphates generating different type of terpenoids.</text>
</comment>
<feature type="binding site" evidence="2">
    <location>
        <position position="197"/>
    </location>
    <ligand>
        <name>substrate</name>
    </ligand>
</feature>
<keyword evidence="4" id="KW-1185">Reference proteome</keyword>
<dbReference type="NCBIfam" id="NF011405">
    <property type="entry name" value="PRK14830.1"/>
    <property type="match status" value="1"/>
</dbReference>
<gene>
    <name evidence="3" type="ORF">H8698_02715</name>
</gene>
<comment type="cofactor">
    <cofactor evidence="2">
        <name>Mg(2+)</name>
        <dbReference type="ChEBI" id="CHEBI:18420"/>
    </cofactor>
    <text evidence="2">Binds 2 magnesium ions per subunit.</text>
</comment>
<evidence type="ECO:0000313" key="4">
    <source>
        <dbReference type="Proteomes" id="UP000611762"/>
    </source>
</evidence>
<feature type="binding site" evidence="2">
    <location>
        <begin position="76"/>
        <end position="78"/>
    </location>
    <ligand>
        <name>substrate</name>
    </ligand>
</feature>
<comment type="caution">
    <text evidence="3">The sequence shown here is derived from an EMBL/GenBank/DDBJ whole genome shotgun (WGS) entry which is preliminary data.</text>
</comment>
<evidence type="ECO:0000256" key="2">
    <source>
        <dbReference type="HAMAP-Rule" id="MF_01139"/>
    </source>
</evidence>
<organism evidence="3 4">
    <name type="scientific">Congzhengia minquanensis</name>
    <dbReference type="NCBI Taxonomy" id="2763657"/>
    <lineage>
        <taxon>Bacteria</taxon>
        <taxon>Bacillati</taxon>
        <taxon>Bacillota</taxon>
        <taxon>Clostridia</taxon>
        <taxon>Eubacteriales</taxon>
        <taxon>Oscillospiraceae</taxon>
        <taxon>Congzhengia</taxon>
    </lineage>
</organism>
<dbReference type="PROSITE" id="PS01066">
    <property type="entry name" value="UPP_SYNTHASE"/>
    <property type="match status" value="1"/>
</dbReference>
<feature type="binding site" evidence="2">
    <location>
        <position position="36"/>
    </location>
    <ligand>
        <name>substrate</name>
    </ligand>
</feature>
<evidence type="ECO:0000256" key="1">
    <source>
        <dbReference type="ARBA" id="ARBA00022679"/>
    </source>
</evidence>
<accession>A0A926DLF6</accession>
<evidence type="ECO:0000313" key="3">
    <source>
        <dbReference type="EMBL" id="MBC8539887.1"/>
    </source>
</evidence>
<sequence length="249" mass="28469">MFKFLKRKKQAAFINEVDQENLPRHVGIIMDGNGRWAKSRGLPRSAGHRAGAATLKKITEFASDMGIRYITAYAFSTENWKRPKAEIDALMDLLLDYLKDKKLLEGNQVRLKFIGDRSVLTDEIKEQMEIAEEESAGRDKTILYLAINYGGQQEITKAVRTICQKAAAGQLDPGGVTEQTISENLYTEIPDVDLIIRPSGEFRLSNFLLWQSAYSEFWFSNINWPDFSEKDFTQAILDYQNRNRRFGGI</sequence>
<feature type="binding site" evidence="2">
    <location>
        <position position="48"/>
    </location>
    <ligand>
        <name>substrate</name>
    </ligand>
</feature>
<name>A0A926DLF6_9FIRM</name>
<dbReference type="InterPro" id="IPR018520">
    <property type="entry name" value="UPP_synth-like_CS"/>
</dbReference>